<dbReference type="EMBL" id="CP104694">
    <property type="protein sequence ID" value="UXI66491.1"/>
    <property type="molecule type" value="Genomic_DNA"/>
</dbReference>
<proteinExistence type="predicted"/>
<evidence type="ECO:0008006" key="3">
    <source>
        <dbReference type="Google" id="ProtNLM"/>
    </source>
</evidence>
<organism evidence="1 2">
    <name type="scientific">Tahibacter amnicola</name>
    <dbReference type="NCBI Taxonomy" id="2976241"/>
    <lineage>
        <taxon>Bacteria</taxon>
        <taxon>Pseudomonadati</taxon>
        <taxon>Pseudomonadota</taxon>
        <taxon>Gammaproteobacteria</taxon>
        <taxon>Lysobacterales</taxon>
        <taxon>Rhodanobacteraceae</taxon>
        <taxon>Tahibacter</taxon>
    </lineage>
</organism>
<reference evidence="1" key="1">
    <citation type="submission" date="2022-09" db="EMBL/GenBank/DDBJ databases">
        <title>Tahibacter sp. nov., isolated from a fresh water.</title>
        <authorList>
            <person name="Baek J.H."/>
            <person name="Lee J.K."/>
            <person name="Kim J.M."/>
            <person name="Jeon C.O."/>
        </authorList>
    </citation>
    <scope>NUCLEOTIDE SEQUENCE</scope>
    <source>
        <strain evidence="1">W38</strain>
    </source>
</reference>
<dbReference type="RefSeq" id="WP_261693475.1">
    <property type="nucleotide sequence ID" value="NZ_CP104694.1"/>
</dbReference>
<dbReference type="Proteomes" id="UP001064632">
    <property type="component" value="Chromosome"/>
</dbReference>
<keyword evidence="2" id="KW-1185">Reference proteome</keyword>
<sequence length="113" mass="12865">MNRQSTTVARGCRLLRQAIRERRPVTAMYDGLQRRMCPHVLGRTADGHWHVLVYQFDGRTRGRPLGSEGSPGNWRCIQVAGLSALRLVDGAWRSAANYAWQRQHCVLEVDVHV</sequence>
<gene>
    <name evidence="1" type="ORF">N4264_17275</name>
</gene>
<name>A0ABY6BCZ3_9GAMM</name>
<evidence type="ECO:0000313" key="1">
    <source>
        <dbReference type="EMBL" id="UXI66491.1"/>
    </source>
</evidence>
<evidence type="ECO:0000313" key="2">
    <source>
        <dbReference type="Proteomes" id="UP001064632"/>
    </source>
</evidence>
<accession>A0ABY6BCZ3</accession>
<protein>
    <recommendedName>
        <fullName evidence="3">WYL domain-containing protein</fullName>
    </recommendedName>
</protein>